<gene>
    <name evidence="2" type="ORF">SAMN02745857_03163</name>
</gene>
<keyword evidence="1" id="KW-0472">Membrane</keyword>
<dbReference type="AlphaFoldDB" id="A0A1W1XW76"/>
<dbReference type="RefSeq" id="WP_084091955.1">
    <property type="nucleotide sequence ID" value="NZ_FWXD01000021.1"/>
</dbReference>
<feature type="transmembrane region" description="Helical" evidence="1">
    <location>
        <begin position="31"/>
        <end position="49"/>
    </location>
</feature>
<dbReference type="OrthoDB" id="8812304at2"/>
<sequence>MLGALLGVACWWLYGLEFSMQYDGRGIDLALWHWLQIGAGAFFFLGLLLGSKAADVLGEVISAIFPFRVAIKPG</sequence>
<dbReference type="Proteomes" id="UP000192761">
    <property type="component" value="Unassembled WGS sequence"/>
</dbReference>
<dbReference type="EMBL" id="FWXD01000021">
    <property type="protein sequence ID" value="SMC28219.1"/>
    <property type="molecule type" value="Genomic_DNA"/>
</dbReference>
<keyword evidence="1" id="KW-0812">Transmembrane</keyword>
<organism evidence="2 3">
    <name type="scientific">Andreprevotia lacus DSM 23236</name>
    <dbReference type="NCBI Taxonomy" id="1121001"/>
    <lineage>
        <taxon>Bacteria</taxon>
        <taxon>Pseudomonadati</taxon>
        <taxon>Pseudomonadota</taxon>
        <taxon>Betaproteobacteria</taxon>
        <taxon>Neisseriales</taxon>
        <taxon>Chitinibacteraceae</taxon>
        <taxon>Andreprevotia</taxon>
    </lineage>
</organism>
<proteinExistence type="predicted"/>
<accession>A0A1W1XW76</accession>
<keyword evidence="3" id="KW-1185">Reference proteome</keyword>
<evidence type="ECO:0000313" key="3">
    <source>
        <dbReference type="Proteomes" id="UP000192761"/>
    </source>
</evidence>
<keyword evidence="1" id="KW-1133">Transmembrane helix</keyword>
<evidence type="ECO:0000313" key="2">
    <source>
        <dbReference type="EMBL" id="SMC28219.1"/>
    </source>
</evidence>
<name>A0A1W1XW76_9NEIS</name>
<evidence type="ECO:0000256" key="1">
    <source>
        <dbReference type="SAM" id="Phobius"/>
    </source>
</evidence>
<reference evidence="2 3" key="1">
    <citation type="submission" date="2017-04" db="EMBL/GenBank/DDBJ databases">
        <authorList>
            <person name="Afonso C.L."/>
            <person name="Miller P.J."/>
            <person name="Scott M.A."/>
            <person name="Spackman E."/>
            <person name="Goraichik I."/>
            <person name="Dimitrov K.M."/>
            <person name="Suarez D.L."/>
            <person name="Swayne D.E."/>
        </authorList>
    </citation>
    <scope>NUCLEOTIDE SEQUENCE [LARGE SCALE GENOMIC DNA]</scope>
    <source>
        <strain evidence="2 3">DSM 23236</strain>
    </source>
</reference>
<dbReference type="STRING" id="1121001.SAMN02745857_03163"/>
<protein>
    <submittedName>
        <fullName evidence="2">Uncharacterized protein</fullName>
    </submittedName>
</protein>